<dbReference type="InterPro" id="IPR036638">
    <property type="entry name" value="HLH_DNA-bd_sf"/>
</dbReference>
<comment type="caution">
    <text evidence="8">The sequence shown here is derived from an EMBL/GenBank/DDBJ whole genome shotgun (WGS) entry which is preliminary data.</text>
</comment>
<dbReference type="GO" id="GO:0046983">
    <property type="term" value="F:protein dimerization activity"/>
    <property type="evidence" value="ECO:0007669"/>
    <property type="project" value="InterPro"/>
</dbReference>
<keyword evidence="4" id="KW-0804">Transcription</keyword>
<gene>
    <name evidence="8" type="ORF">MNOR_LOCUS30563</name>
</gene>
<feature type="domain" description="Orange" evidence="7">
    <location>
        <begin position="100"/>
        <end position="135"/>
    </location>
</feature>
<dbReference type="SMART" id="SM00353">
    <property type="entry name" value="HLH"/>
    <property type="match status" value="1"/>
</dbReference>
<sequence>MVSAEVDVCAPEAVSRSFQYRRVVKPQLERQRRARVSKCLDALKDLMAEALQDNSSSGGLDKLEKADVLELTVEHLKKLRDQGALHGGPTPMRTQECDKFREGYTRCATEVAHCLTALPTGQVNVTLEAHLMAHLGTSFTHHEKRAPLTIAVPHQNSMLSYNAPQPKGLLMTSVTPCNVNQTLYKPPSSPTTSPSLC</sequence>
<evidence type="ECO:0000259" key="7">
    <source>
        <dbReference type="PROSITE" id="PS51054"/>
    </source>
</evidence>
<dbReference type="Pfam" id="PF00010">
    <property type="entry name" value="HLH"/>
    <property type="match status" value="1"/>
</dbReference>
<dbReference type="GO" id="GO:0003677">
    <property type="term" value="F:DNA binding"/>
    <property type="evidence" value="ECO:0007669"/>
    <property type="project" value="UniProtKB-KW"/>
</dbReference>
<dbReference type="InterPro" id="IPR003650">
    <property type="entry name" value="Orange_dom"/>
</dbReference>
<evidence type="ECO:0000256" key="3">
    <source>
        <dbReference type="ARBA" id="ARBA00023125"/>
    </source>
</evidence>
<feature type="domain" description="BHLH" evidence="6">
    <location>
        <begin position="20"/>
        <end position="79"/>
    </location>
</feature>
<reference evidence="8 9" key="1">
    <citation type="submission" date="2024-05" db="EMBL/GenBank/DDBJ databases">
        <authorList>
            <person name="Wallberg A."/>
        </authorList>
    </citation>
    <scope>NUCLEOTIDE SEQUENCE [LARGE SCALE GENOMIC DNA]</scope>
</reference>
<evidence type="ECO:0000256" key="1">
    <source>
        <dbReference type="ARBA" id="ARBA00004123"/>
    </source>
</evidence>
<dbReference type="PROSITE" id="PS51054">
    <property type="entry name" value="ORANGE"/>
    <property type="match status" value="1"/>
</dbReference>
<evidence type="ECO:0000256" key="4">
    <source>
        <dbReference type="ARBA" id="ARBA00023163"/>
    </source>
</evidence>
<name>A0AAV2RZU6_MEGNR</name>
<keyword evidence="2" id="KW-0805">Transcription regulation</keyword>
<dbReference type="GO" id="GO:0006355">
    <property type="term" value="P:regulation of DNA-templated transcription"/>
    <property type="evidence" value="ECO:0007669"/>
    <property type="project" value="InterPro"/>
</dbReference>
<organism evidence="8 9">
    <name type="scientific">Meganyctiphanes norvegica</name>
    <name type="common">Northern krill</name>
    <name type="synonym">Thysanopoda norvegica</name>
    <dbReference type="NCBI Taxonomy" id="48144"/>
    <lineage>
        <taxon>Eukaryota</taxon>
        <taxon>Metazoa</taxon>
        <taxon>Ecdysozoa</taxon>
        <taxon>Arthropoda</taxon>
        <taxon>Crustacea</taxon>
        <taxon>Multicrustacea</taxon>
        <taxon>Malacostraca</taxon>
        <taxon>Eumalacostraca</taxon>
        <taxon>Eucarida</taxon>
        <taxon>Euphausiacea</taxon>
        <taxon>Euphausiidae</taxon>
        <taxon>Meganyctiphanes</taxon>
    </lineage>
</organism>
<dbReference type="SMART" id="SM00511">
    <property type="entry name" value="ORANGE"/>
    <property type="match status" value="1"/>
</dbReference>
<dbReference type="GO" id="GO:0005634">
    <property type="term" value="C:nucleus"/>
    <property type="evidence" value="ECO:0007669"/>
    <property type="project" value="UniProtKB-SubCell"/>
</dbReference>
<dbReference type="Pfam" id="PF07527">
    <property type="entry name" value="Hairy_orange"/>
    <property type="match status" value="1"/>
</dbReference>
<evidence type="ECO:0000259" key="6">
    <source>
        <dbReference type="PROSITE" id="PS50888"/>
    </source>
</evidence>
<dbReference type="PANTHER" id="PTHR10985">
    <property type="entry name" value="BASIC HELIX-LOOP-HELIX TRANSCRIPTION FACTOR, HES-RELATED"/>
    <property type="match status" value="1"/>
</dbReference>
<dbReference type="InterPro" id="IPR011598">
    <property type="entry name" value="bHLH_dom"/>
</dbReference>
<protein>
    <submittedName>
        <fullName evidence="8">Uncharacterized protein</fullName>
    </submittedName>
</protein>
<accession>A0AAV2RZU6</accession>
<keyword evidence="9" id="KW-1185">Reference proteome</keyword>
<evidence type="ECO:0000313" key="9">
    <source>
        <dbReference type="Proteomes" id="UP001497623"/>
    </source>
</evidence>
<dbReference type="InterPro" id="IPR050370">
    <property type="entry name" value="HES_HEY"/>
</dbReference>
<dbReference type="SUPFAM" id="SSF47459">
    <property type="entry name" value="HLH, helix-loop-helix DNA-binding domain"/>
    <property type="match status" value="1"/>
</dbReference>
<evidence type="ECO:0000313" key="8">
    <source>
        <dbReference type="EMBL" id="CAL4150311.1"/>
    </source>
</evidence>
<feature type="non-terminal residue" evidence="8">
    <location>
        <position position="197"/>
    </location>
</feature>
<comment type="subcellular location">
    <subcellularLocation>
        <location evidence="1">Nucleus</location>
    </subcellularLocation>
</comment>
<evidence type="ECO:0000256" key="5">
    <source>
        <dbReference type="ARBA" id="ARBA00023242"/>
    </source>
</evidence>
<dbReference type="SUPFAM" id="SSF158457">
    <property type="entry name" value="Orange domain-like"/>
    <property type="match status" value="1"/>
</dbReference>
<keyword evidence="5" id="KW-0539">Nucleus</keyword>
<proteinExistence type="predicted"/>
<dbReference type="PROSITE" id="PS50888">
    <property type="entry name" value="BHLH"/>
    <property type="match status" value="1"/>
</dbReference>
<dbReference type="AlphaFoldDB" id="A0AAV2RZU6"/>
<dbReference type="Gene3D" id="4.10.280.10">
    <property type="entry name" value="Helix-loop-helix DNA-binding domain"/>
    <property type="match status" value="1"/>
</dbReference>
<keyword evidence="3" id="KW-0238">DNA-binding</keyword>
<dbReference type="EMBL" id="CAXKWB010037612">
    <property type="protein sequence ID" value="CAL4150311.1"/>
    <property type="molecule type" value="Genomic_DNA"/>
</dbReference>
<dbReference type="Proteomes" id="UP001497623">
    <property type="component" value="Unassembled WGS sequence"/>
</dbReference>
<evidence type="ECO:0000256" key="2">
    <source>
        <dbReference type="ARBA" id="ARBA00023015"/>
    </source>
</evidence>